<reference evidence="3" key="1">
    <citation type="submission" date="2018-01" db="EMBL/GenBank/DDBJ databases">
        <authorList>
            <person name="Mao J.F."/>
        </authorList>
    </citation>
    <scope>NUCLEOTIDE SEQUENCE</scope>
    <source>
        <strain evidence="3">Huo1</strain>
        <tissue evidence="3">Leaf</tissue>
    </source>
</reference>
<keyword evidence="4" id="KW-1185">Reference proteome</keyword>
<keyword evidence="1" id="KW-0472">Membrane</keyword>
<keyword evidence="1" id="KW-1133">Transmembrane helix</keyword>
<dbReference type="AlphaFoldDB" id="A0A8X8XMA7"/>
<protein>
    <submittedName>
        <fullName evidence="3">Uncharacterized protein</fullName>
    </submittedName>
</protein>
<evidence type="ECO:0000256" key="2">
    <source>
        <dbReference type="SAM" id="SignalP"/>
    </source>
</evidence>
<evidence type="ECO:0000313" key="3">
    <source>
        <dbReference type="EMBL" id="KAG6415534.1"/>
    </source>
</evidence>
<sequence length="301" mass="32339">MLLVYLCTILLFQAAVAQPRSELSAIALDSLLQDYAFRALVRPKTGIVYDGNLPSNLTGISVAALRLRSGSLRRKGVVYKEFHLPVGVTAQPYVERLVLVYHSLGNWSSLYYSLPGRTFLAPVLGLLAYDASNLSAKNLSELDIRASADLISVTFPTVRAWPGGLAPKCVHFALDGSVEFENVVNGTTCLTADQGHYSIVVETVPAPGGGAPRRSGGEGKGGGNRRVWIIVAAVVGGVALVAALVMLFVYARGCRRRKKLRRMEHAAEVGVPLPMTPVGNTKAPVAMETRTKPLLENEFVP</sequence>
<feature type="transmembrane region" description="Helical" evidence="1">
    <location>
        <begin position="227"/>
        <end position="251"/>
    </location>
</feature>
<dbReference type="EMBL" id="PNBA02000008">
    <property type="protein sequence ID" value="KAG6415534.1"/>
    <property type="molecule type" value="Genomic_DNA"/>
</dbReference>
<gene>
    <name evidence="3" type="ORF">SASPL_122946</name>
</gene>
<organism evidence="3">
    <name type="scientific">Salvia splendens</name>
    <name type="common">Scarlet sage</name>
    <dbReference type="NCBI Taxonomy" id="180675"/>
    <lineage>
        <taxon>Eukaryota</taxon>
        <taxon>Viridiplantae</taxon>
        <taxon>Streptophyta</taxon>
        <taxon>Embryophyta</taxon>
        <taxon>Tracheophyta</taxon>
        <taxon>Spermatophyta</taxon>
        <taxon>Magnoliopsida</taxon>
        <taxon>eudicotyledons</taxon>
        <taxon>Gunneridae</taxon>
        <taxon>Pentapetalae</taxon>
        <taxon>asterids</taxon>
        <taxon>lamiids</taxon>
        <taxon>Lamiales</taxon>
        <taxon>Lamiaceae</taxon>
        <taxon>Nepetoideae</taxon>
        <taxon>Mentheae</taxon>
        <taxon>Salviinae</taxon>
        <taxon>Salvia</taxon>
        <taxon>Salvia subgen. Calosphace</taxon>
        <taxon>core Calosphace</taxon>
    </lineage>
</organism>
<keyword evidence="2" id="KW-0732">Signal</keyword>
<dbReference type="OrthoDB" id="1925347at2759"/>
<feature type="signal peptide" evidence="2">
    <location>
        <begin position="1"/>
        <end position="17"/>
    </location>
</feature>
<keyword evidence="1" id="KW-0812">Transmembrane</keyword>
<dbReference type="Pfam" id="PF06697">
    <property type="entry name" value="DUF1191"/>
    <property type="match status" value="1"/>
</dbReference>
<dbReference type="PANTHER" id="PTHR33512">
    <property type="entry name" value="PROTEIN, PUTATIVE (DUF1191)-RELATED"/>
    <property type="match status" value="1"/>
</dbReference>
<accession>A0A8X8XMA7</accession>
<dbReference type="InterPro" id="IPR010605">
    <property type="entry name" value="DUF1191"/>
</dbReference>
<proteinExistence type="predicted"/>
<feature type="chain" id="PRO_5036475894" evidence="2">
    <location>
        <begin position="18"/>
        <end position="301"/>
    </location>
</feature>
<dbReference type="PANTHER" id="PTHR33512:SF34">
    <property type="entry name" value="MALECTIN-LIKE DOMAIN-CONTAINING PROTEIN"/>
    <property type="match status" value="1"/>
</dbReference>
<reference evidence="3" key="2">
    <citation type="submission" date="2020-08" db="EMBL/GenBank/DDBJ databases">
        <title>Plant Genome Project.</title>
        <authorList>
            <person name="Zhang R.-G."/>
        </authorList>
    </citation>
    <scope>NUCLEOTIDE SEQUENCE</scope>
    <source>
        <strain evidence="3">Huo1</strain>
        <tissue evidence="3">Leaf</tissue>
    </source>
</reference>
<evidence type="ECO:0000256" key="1">
    <source>
        <dbReference type="SAM" id="Phobius"/>
    </source>
</evidence>
<dbReference type="GO" id="GO:0016020">
    <property type="term" value="C:membrane"/>
    <property type="evidence" value="ECO:0007669"/>
    <property type="project" value="TreeGrafter"/>
</dbReference>
<evidence type="ECO:0000313" key="4">
    <source>
        <dbReference type="Proteomes" id="UP000298416"/>
    </source>
</evidence>
<comment type="caution">
    <text evidence="3">The sequence shown here is derived from an EMBL/GenBank/DDBJ whole genome shotgun (WGS) entry which is preliminary data.</text>
</comment>
<name>A0A8X8XMA7_SALSN</name>
<dbReference type="Proteomes" id="UP000298416">
    <property type="component" value="Unassembled WGS sequence"/>
</dbReference>